<evidence type="ECO:0000313" key="3">
    <source>
        <dbReference type="Proteomes" id="UP000215896"/>
    </source>
</evidence>
<proteinExistence type="predicted"/>
<dbReference type="EMBL" id="NMVO01000012">
    <property type="protein sequence ID" value="OYO14753.1"/>
    <property type="molecule type" value="Genomic_DNA"/>
</dbReference>
<sequence length="103" mass="10108">MLGGDGFAGHPPGHGEFADLQTGPEAGHGGRGRGRGPAGGGEGDLESPQVAAQLFGGLGQAGISGDRLGIEQAGEGRRIAQGPLQCGDETGPVGRRRGGGRGR</sequence>
<dbReference type="AlphaFoldDB" id="A0A255GK50"/>
<comment type="caution">
    <text evidence="2">The sequence shown here is derived from an EMBL/GenBank/DDBJ whole genome shotgun (WGS) entry which is preliminary data.</text>
</comment>
<feature type="compositionally biased region" description="Basic residues" evidence="1">
    <location>
        <begin position="94"/>
        <end position="103"/>
    </location>
</feature>
<reference evidence="2 3" key="1">
    <citation type="submission" date="2017-07" db="EMBL/GenBank/DDBJ databases">
        <title>Draft whole genome sequences of clinical Proprionibacteriaceae strains.</title>
        <authorList>
            <person name="Bernier A.-M."/>
            <person name="Bernard K."/>
            <person name="Domingo M.-C."/>
        </authorList>
    </citation>
    <scope>NUCLEOTIDE SEQUENCE [LARGE SCALE GENOMIC DNA]</scope>
    <source>
        <strain evidence="2 3">NML 030167</strain>
    </source>
</reference>
<keyword evidence="3" id="KW-1185">Reference proteome</keyword>
<evidence type="ECO:0000313" key="2">
    <source>
        <dbReference type="EMBL" id="OYO14753.1"/>
    </source>
</evidence>
<accession>A0A255GK50</accession>
<dbReference type="Proteomes" id="UP000215896">
    <property type="component" value="Unassembled WGS sequence"/>
</dbReference>
<gene>
    <name evidence="2" type="ORF">CGZ94_09350</name>
</gene>
<organism evidence="2 3">
    <name type="scientific">Enemella evansiae</name>
    <dbReference type="NCBI Taxonomy" id="2016499"/>
    <lineage>
        <taxon>Bacteria</taxon>
        <taxon>Bacillati</taxon>
        <taxon>Actinomycetota</taxon>
        <taxon>Actinomycetes</taxon>
        <taxon>Propionibacteriales</taxon>
        <taxon>Propionibacteriaceae</taxon>
        <taxon>Enemella</taxon>
    </lineage>
</organism>
<protein>
    <submittedName>
        <fullName evidence="2">Uncharacterized protein</fullName>
    </submittedName>
</protein>
<feature type="region of interest" description="Disordered" evidence="1">
    <location>
        <begin position="74"/>
        <end position="103"/>
    </location>
</feature>
<evidence type="ECO:0000256" key="1">
    <source>
        <dbReference type="SAM" id="MobiDB-lite"/>
    </source>
</evidence>
<feature type="region of interest" description="Disordered" evidence="1">
    <location>
        <begin position="1"/>
        <end position="49"/>
    </location>
</feature>
<name>A0A255GK50_9ACTN</name>